<dbReference type="Proteomes" id="UP000219338">
    <property type="component" value="Unassembled WGS sequence"/>
</dbReference>
<dbReference type="AlphaFoldDB" id="A0A284R1X6"/>
<name>A0A284R1X6_ARMOS</name>
<proteinExistence type="predicted"/>
<organism evidence="1 2">
    <name type="scientific">Armillaria ostoyae</name>
    <name type="common">Armillaria root rot fungus</name>
    <dbReference type="NCBI Taxonomy" id="47428"/>
    <lineage>
        <taxon>Eukaryota</taxon>
        <taxon>Fungi</taxon>
        <taxon>Dikarya</taxon>
        <taxon>Basidiomycota</taxon>
        <taxon>Agaricomycotina</taxon>
        <taxon>Agaricomycetes</taxon>
        <taxon>Agaricomycetidae</taxon>
        <taxon>Agaricales</taxon>
        <taxon>Marasmiineae</taxon>
        <taxon>Physalacriaceae</taxon>
        <taxon>Armillaria</taxon>
    </lineage>
</organism>
<evidence type="ECO:0000313" key="2">
    <source>
        <dbReference type="Proteomes" id="UP000219338"/>
    </source>
</evidence>
<reference evidence="2" key="1">
    <citation type="journal article" date="2017" name="Nat. Ecol. Evol.">
        <title>Genome expansion and lineage-specific genetic innovations in the forest pathogenic fungi Armillaria.</title>
        <authorList>
            <person name="Sipos G."/>
            <person name="Prasanna A.N."/>
            <person name="Walter M.C."/>
            <person name="O'Connor E."/>
            <person name="Balint B."/>
            <person name="Krizsan K."/>
            <person name="Kiss B."/>
            <person name="Hess J."/>
            <person name="Varga T."/>
            <person name="Slot J."/>
            <person name="Riley R."/>
            <person name="Boka B."/>
            <person name="Rigling D."/>
            <person name="Barry K."/>
            <person name="Lee J."/>
            <person name="Mihaltcheva S."/>
            <person name="LaButti K."/>
            <person name="Lipzen A."/>
            <person name="Waldron R."/>
            <person name="Moloney N.M."/>
            <person name="Sperisen C."/>
            <person name="Kredics L."/>
            <person name="Vagvoelgyi C."/>
            <person name="Patrignani A."/>
            <person name="Fitzpatrick D."/>
            <person name="Nagy I."/>
            <person name="Doyle S."/>
            <person name="Anderson J.B."/>
            <person name="Grigoriev I.V."/>
            <person name="Gueldener U."/>
            <person name="Muensterkoetter M."/>
            <person name="Nagy L.G."/>
        </authorList>
    </citation>
    <scope>NUCLEOTIDE SEQUENCE [LARGE SCALE GENOMIC DNA]</scope>
    <source>
        <strain evidence="2">C18/9</strain>
    </source>
</reference>
<gene>
    <name evidence="1" type="ORF">ARMOST_06056</name>
</gene>
<evidence type="ECO:0000313" key="1">
    <source>
        <dbReference type="EMBL" id="SJL02721.1"/>
    </source>
</evidence>
<sequence>MISRSLLICSRPCNNYLLLRRHSLLMMSRKKYDHTFSRARSGRVHERSGSLLRLSGIFIFVTVRRGPISQPSRKRIIEWWTREITLWGRTDLAAILTRSRLVSSLSRTRKIGFTARPYPSELVITNKLAPYVYKVSRKYSTMSRMNPGTCESSAVNGVNMRSIASNPHLFFSLSSEHLLHTRGWNICRERLFYMYRRQATKPSERRVGNREAGDKCARPTINHTDMEIQTARHLCFWLCGRNLMSKLLAAATEHAKQVRGYFCKQRRDVKTMDEWAAYPNVTETRWGDGQEKQARAVSPTINGGTADLAFG</sequence>
<accession>A0A284R1X6</accession>
<dbReference type="EMBL" id="FUEG01000003">
    <property type="protein sequence ID" value="SJL02721.1"/>
    <property type="molecule type" value="Genomic_DNA"/>
</dbReference>
<protein>
    <submittedName>
        <fullName evidence="1">Uncharacterized protein</fullName>
    </submittedName>
</protein>
<keyword evidence="2" id="KW-1185">Reference proteome</keyword>